<name>A0A955L455_9BACT</name>
<dbReference type="InterPro" id="IPR022803">
    <property type="entry name" value="Ribosomal_uL5_dom_sf"/>
</dbReference>
<reference evidence="3" key="2">
    <citation type="journal article" date="2021" name="Microbiome">
        <title>Successional dynamics and alternative stable states in a saline activated sludge microbial community over 9 years.</title>
        <authorList>
            <person name="Wang Y."/>
            <person name="Ye J."/>
            <person name="Ju F."/>
            <person name="Liu L."/>
            <person name="Boyd J.A."/>
            <person name="Deng Y."/>
            <person name="Parks D.H."/>
            <person name="Jiang X."/>
            <person name="Yin X."/>
            <person name="Woodcroft B.J."/>
            <person name="Tyson G.W."/>
            <person name="Hugenholtz P."/>
            <person name="Polz M.F."/>
            <person name="Zhang T."/>
        </authorList>
    </citation>
    <scope>NUCLEOTIDE SEQUENCE</scope>
    <source>
        <strain evidence="3">HKST-UBA10</strain>
    </source>
</reference>
<dbReference type="GO" id="GO:0005840">
    <property type="term" value="C:ribosome"/>
    <property type="evidence" value="ECO:0007669"/>
    <property type="project" value="UniProtKB-KW"/>
</dbReference>
<keyword evidence="3" id="KW-0689">Ribosomal protein</keyword>
<dbReference type="InterPro" id="IPR031310">
    <property type="entry name" value="Ribosomal_uL5_N"/>
</dbReference>
<organism evidence="3 4">
    <name type="scientific">Candidatus Dojkabacteria bacterium</name>
    <dbReference type="NCBI Taxonomy" id="2099670"/>
    <lineage>
        <taxon>Bacteria</taxon>
        <taxon>Candidatus Dojkabacteria</taxon>
    </lineage>
</organism>
<dbReference type="Gene3D" id="3.30.1440.10">
    <property type="match status" value="1"/>
</dbReference>
<dbReference type="SUPFAM" id="SSF55282">
    <property type="entry name" value="RL5-like"/>
    <property type="match status" value="1"/>
</dbReference>
<reference evidence="3" key="1">
    <citation type="submission" date="2020-04" db="EMBL/GenBank/DDBJ databases">
        <authorList>
            <person name="Zhang T."/>
        </authorList>
    </citation>
    <scope>NUCLEOTIDE SEQUENCE</scope>
    <source>
        <strain evidence="3">HKST-UBA10</strain>
    </source>
</reference>
<dbReference type="Pfam" id="PF00281">
    <property type="entry name" value="Ribosomal_L5"/>
    <property type="match status" value="1"/>
</dbReference>
<gene>
    <name evidence="3" type="primary">rplE</name>
    <name evidence="3" type="ORF">KC660_04375</name>
</gene>
<dbReference type="EMBL" id="JAGQLG010000181">
    <property type="protein sequence ID" value="MCA9382611.1"/>
    <property type="molecule type" value="Genomic_DNA"/>
</dbReference>
<protein>
    <recommendedName>
        <fullName evidence="1">50S ribosomal protein L5</fullName>
    </recommendedName>
</protein>
<dbReference type="Proteomes" id="UP000782843">
    <property type="component" value="Unassembled WGS sequence"/>
</dbReference>
<keyword evidence="3" id="KW-0687">Ribonucleoprotein</keyword>
<evidence type="ECO:0000256" key="1">
    <source>
        <dbReference type="ARBA" id="ARBA00035461"/>
    </source>
</evidence>
<accession>A0A955L455</accession>
<proteinExistence type="predicted"/>
<dbReference type="AlphaFoldDB" id="A0A955L455"/>
<feature type="domain" description="Large ribosomal subunit protein uL5 N-terminal" evidence="2">
    <location>
        <begin position="23"/>
        <end position="81"/>
    </location>
</feature>
<evidence type="ECO:0000313" key="3">
    <source>
        <dbReference type="EMBL" id="MCA9382611.1"/>
    </source>
</evidence>
<comment type="caution">
    <text evidence="3">The sequence shown here is derived from an EMBL/GenBank/DDBJ whole genome shotgun (WGS) entry which is preliminary data.</text>
</comment>
<evidence type="ECO:0000259" key="2">
    <source>
        <dbReference type="Pfam" id="PF00281"/>
    </source>
</evidence>
<evidence type="ECO:0000313" key="4">
    <source>
        <dbReference type="Proteomes" id="UP000782843"/>
    </source>
</evidence>
<sequence>MVTIQEFKKTGIKELQKKLSLKNIHEVPQVDKVIVAIGIGSLATRKSQKDFSEFQDNLAKITGQYPRMILSKQSISNFKLRE</sequence>